<comment type="subcellular location">
    <subcellularLocation>
        <location evidence="2">Membrane</location>
        <topology evidence="2">Multi-pass membrane protein</topology>
    </subcellularLocation>
</comment>
<evidence type="ECO:0000256" key="7">
    <source>
        <dbReference type="ARBA" id="ARBA00022833"/>
    </source>
</evidence>
<evidence type="ECO:0000313" key="14">
    <source>
        <dbReference type="Proteomes" id="UP000192491"/>
    </source>
</evidence>
<evidence type="ECO:0000313" key="13">
    <source>
        <dbReference type="EMBL" id="OQX08345.1"/>
    </source>
</evidence>
<keyword evidence="7 11" id="KW-0862">Zinc</keyword>
<dbReference type="InterPro" id="IPR004387">
    <property type="entry name" value="Pept_M50_Zn"/>
</dbReference>
<feature type="transmembrane region" description="Helical" evidence="11">
    <location>
        <begin position="104"/>
        <end position="129"/>
    </location>
</feature>
<dbReference type="EC" id="3.4.24.-" evidence="11"/>
<keyword evidence="6 11" id="KW-0378">Hydrolase</keyword>
<keyword evidence="9 11" id="KW-0482">Metalloprotease</keyword>
<evidence type="ECO:0000256" key="10">
    <source>
        <dbReference type="ARBA" id="ARBA00023136"/>
    </source>
</evidence>
<keyword evidence="4 13" id="KW-0645">Protease</keyword>
<dbReference type="Gene3D" id="2.30.42.10">
    <property type="match status" value="2"/>
</dbReference>
<evidence type="ECO:0000256" key="3">
    <source>
        <dbReference type="ARBA" id="ARBA00007931"/>
    </source>
</evidence>
<dbReference type="InterPro" id="IPR001478">
    <property type="entry name" value="PDZ"/>
</dbReference>
<dbReference type="SUPFAM" id="SSF50156">
    <property type="entry name" value="PDZ domain-like"/>
    <property type="match status" value="2"/>
</dbReference>
<feature type="transmembrane region" description="Helical" evidence="11">
    <location>
        <begin position="431"/>
        <end position="449"/>
    </location>
</feature>
<comment type="cofactor">
    <cofactor evidence="1 11">
        <name>Zn(2+)</name>
        <dbReference type="ChEBI" id="CHEBI:29105"/>
    </cofactor>
</comment>
<feature type="domain" description="PDZ" evidence="12">
    <location>
        <begin position="218"/>
        <end position="282"/>
    </location>
</feature>
<gene>
    <name evidence="13" type="ORF">BWK73_25650</name>
</gene>
<protein>
    <recommendedName>
        <fullName evidence="11">Zinc metalloprotease</fullName>
        <ecNumber evidence="11">3.4.24.-</ecNumber>
    </recommendedName>
</protein>
<name>A0A1Y1QL39_9GAMM</name>
<feature type="transmembrane region" description="Helical" evidence="11">
    <location>
        <begin position="6"/>
        <end position="28"/>
    </location>
</feature>
<dbReference type="NCBIfam" id="TIGR00054">
    <property type="entry name" value="RIP metalloprotease RseP"/>
    <property type="match status" value="1"/>
</dbReference>
<sequence length="457" mass="49226">MSLLIIIPAFLVTIGILVTVHEFGHYWVARRLGVKVLRFSIGFGKPLWKRVSKDADKVEYVVAALPLGGYVKMLDERECEAGCEIPEHELPRAFNRQVLWKRAAIVFAGPLANFLLAIAVYALTFVLGVDTFRPVVEVRADTPAAIAGFQTGDTLTAINGEPVASWDDLHMLLVEDYLKSPRLEVSVTTREGNNAQRVLDLGDKPMFKDESDFLNKAGLSLWTRGTGISGVLAGSAAEQAGLQAGDKVLSVAGTSPQSVHEFIQIIQKNAGQTLSLQIRRGDNDVSINVTPQSKELDGKTVGSLGANVGAYMTDAARAELAFTQRYGVFEALWRGVVKTKQMSVVTLKLMGRMLTGEVALKNVSGPVTIAQFAGASASIGLGAFLGFLAIVSISLGVLNLLPVPMLDGGHLMYYLIELVKGSPVSAEVEAVGFRIGMALIGCLMVLALYNDFMRLMN</sequence>
<reference evidence="13 14" key="1">
    <citation type="submission" date="2017-01" db="EMBL/GenBank/DDBJ databases">
        <title>Novel large sulfur bacteria in the metagenomes of groundwater-fed chemosynthetic microbial mats in the Lake Huron basin.</title>
        <authorList>
            <person name="Sharrar A.M."/>
            <person name="Flood B.E."/>
            <person name="Bailey J.V."/>
            <person name="Jones D.S."/>
            <person name="Biddanda B."/>
            <person name="Ruberg S.A."/>
            <person name="Marcus D.N."/>
            <person name="Dick G.J."/>
        </authorList>
    </citation>
    <scope>NUCLEOTIDE SEQUENCE [LARGE SCALE GENOMIC DNA]</scope>
    <source>
        <strain evidence="13">A8</strain>
    </source>
</reference>
<dbReference type="CDD" id="cd23081">
    <property type="entry name" value="cpPDZ_EcRseP-like"/>
    <property type="match status" value="1"/>
</dbReference>
<keyword evidence="11" id="KW-0479">Metal-binding</keyword>
<evidence type="ECO:0000256" key="2">
    <source>
        <dbReference type="ARBA" id="ARBA00004141"/>
    </source>
</evidence>
<feature type="transmembrane region" description="Helical" evidence="11">
    <location>
        <begin position="369"/>
        <end position="390"/>
    </location>
</feature>
<dbReference type="PANTHER" id="PTHR42837:SF2">
    <property type="entry name" value="MEMBRANE METALLOPROTEASE ARASP2, CHLOROPLASTIC-RELATED"/>
    <property type="match status" value="1"/>
</dbReference>
<keyword evidence="10 11" id="KW-0472">Membrane</keyword>
<dbReference type="GO" id="GO:0006508">
    <property type="term" value="P:proteolysis"/>
    <property type="evidence" value="ECO:0007669"/>
    <property type="project" value="UniProtKB-KW"/>
</dbReference>
<evidence type="ECO:0000256" key="4">
    <source>
        <dbReference type="ARBA" id="ARBA00022670"/>
    </source>
</evidence>
<comment type="caution">
    <text evidence="13">The sequence shown here is derived from an EMBL/GenBank/DDBJ whole genome shotgun (WGS) entry which is preliminary data.</text>
</comment>
<evidence type="ECO:0000259" key="12">
    <source>
        <dbReference type="PROSITE" id="PS50106"/>
    </source>
</evidence>
<dbReference type="SMART" id="SM00228">
    <property type="entry name" value="PDZ"/>
    <property type="match status" value="2"/>
</dbReference>
<feature type="transmembrane region" description="Helical" evidence="11">
    <location>
        <begin position="397"/>
        <end position="416"/>
    </location>
</feature>
<evidence type="ECO:0000256" key="5">
    <source>
        <dbReference type="ARBA" id="ARBA00022692"/>
    </source>
</evidence>
<dbReference type="EMBL" id="MTEJ01000177">
    <property type="protein sequence ID" value="OQX08345.1"/>
    <property type="molecule type" value="Genomic_DNA"/>
</dbReference>
<dbReference type="PROSITE" id="PS50106">
    <property type="entry name" value="PDZ"/>
    <property type="match status" value="1"/>
</dbReference>
<dbReference type="CDD" id="cd06163">
    <property type="entry name" value="S2P-M50_PDZ_RseP-like"/>
    <property type="match status" value="2"/>
</dbReference>
<evidence type="ECO:0000256" key="11">
    <source>
        <dbReference type="RuleBase" id="RU362031"/>
    </source>
</evidence>
<organism evidence="13 14">
    <name type="scientific">Thiothrix lacustris</name>
    <dbReference type="NCBI Taxonomy" id="525917"/>
    <lineage>
        <taxon>Bacteria</taxon>
        <taxon>Pseudomonadati</taxon>
        <taxon>Pseudomonadota</taxon>
        <taxon>Gammaproteobacteria</taxon>
        <taxon>Thiotrichales</taxon>
        <taxon>Thiotrichaceae</taxon>
        <taxon>Thiothrix</taxon>
    </lineage>
</organism>
<dbReference type="AlphaFoldDB" id="A0A1Y1QL39"/>
<dbReference type="InterPro" id="IPR008915">
    <property type="entry name" value="Peptidase_M50"/>
</dbReference>
<comment type="similarity">
    <text evidence="3 11">Belongs to the peptidase M50B family.</text>
</comment>
<dbReference type="GO" id="GO:0004222">
    <property type="term" value="F:metalloendopeptidase activity"/>
    <property type="evidence" value="ECO:0007669"/>
    <property type="project" value="InterPro"/>
</dbReference>
<dbReference type="GO" id="GO:0046872">
    <property type="term" value="F:metal ion binding"/>
    <property type="evidence" value="ECO:0007669"/>
    <property type="project" value="UniProtKB-KW"/>
</dbReference>
<evidence type="ECO:0000256" key="8">
    <source>
        <dbReference type="ARBA" id="ARBA00022989"/>
    </source>
</evidence>
<dbReference type="Pfam" id="PF17820">
    <property type="entry name" value="PDZ_6"/>
    <property type="match status" value="2"/>
</dbReference>
<evidence type="ECO:0000256" key="1">
    <source>
        <dbReference type="ARBA" id="ARBA00001947"/>
    </source>
</evidence>
<proteinExistence type="inferred from homology"/>
<accession>A0A1Y1QL39</accession>
<keyword evidence="8 11" id="KW-1133">Transmembrane helix</keyword>
<dbReference type="Pfam" id="PF02163">
    <property type="entry name" value="Peptidase_M50"/>
    <property type="match status" value="1"/>
</dbReference>
<evidence type="ECO:0000256" key="6">
    <source>
        <dbReference type="ARBA" id="ARBA00022801"/>
    </source>
</evidence>
<dbReference type="InterPro" id="IPR036034">
    <property type="entry name" value="PDZ_sf"/>
</dbReference>
<dbReference type="Proteomes" id="UP000192491">
    <property type="component" value="Unassembled WGS sequence"/>
</dbReference>
<dbReference type="PANTHER" id="PTHR42837">
    <property type="entry name" value="REGULATOR OF SIGMA-E PROTEASE RSEP"/>
    <property type="match status" value="1"/>
</dbReference>
<keyword evidence="5 11" id="KW-0812">Transmembrane</keyword>
<dbReference type="InterPro" id="IPR041489">
    <property type="entry name" value="PDZ_6"/>
</dbReference>
<dbReference type="GO" id="GO:0016020">
    <property type="term" value="C:membrane"/>
    <property type="evidence" value="ECO:0007669"/>
    <property type="project" value="UniProtKB-SubCell"/>
</dbReference>
<evidence type="ECO:0000256" key="9">
    <source>
        <dbReference type="ARBA" id="ARBA00023049"/>
    </source>
</evidence>